<protein>
    <recommendedName>
        <fullName evidence="3">Histidine kinase</fullName>
    </recommendedName>
</protein>
<dbReference type="Proteomes" id="UP000587586">
    <property type="component" value="Unassembled WGS sequence"/>
</dbReference>
<organism evidence="1 2">
    <name type="scientific">Geomonas limicola</name>
    <dbReference type="NCBI Taxonomy" id="2740186"/>
    <lineage>
        <taxon>Bacteria</taxon>
        <taxon>Pseudomonadati</taxon>
        <taxon>Thermodesulfobacteriota</taxon>
        <taxon>Desulfuromonadia</taxon>
        <taxon>Geobacterales</taxon>
        <taxon>Geobacteraceae</taxon>
        <taxon>Geomonas</taxon>
    </lineage>
</organism>
<accession>A0A6V8N4U3</accession>
<reference evidence="2" key="1">
    <citation type="submission" date="2020-06" db="EMBL/GenBank/DDBJ databases">
        <title>Draft genomic sequecing of Geomonas sp. Red745.</title>
        <authorList>
            <person name="Itoh H."/>
            <person name="Xu Z.X."/>
            <person name="Ushijima N."/>
            <person name="Masuda Y."/>
            <person name="Shiratori Y."/>
            <person name="Senoo K."/>
        </authorList>
    </citation>
    <scope>NUCLEOTIDE SEQUENCE [LARGE SCALE GENOMIC DNA]</scope>
    <source>
        <strain evidence="2">Red745</strain>
    </source>
</reference>
<comment type="caution">
    <text evidence="1">The sequence shown here is derived from an EMBL/GenBank/DDBJ whole genome shotgun (WGS) entry which is preliminary data.</text>
</comment>
<sequence>MAELYIGCSGFSYRHWRGNFYPEALPTKSWYAHYRSAFSTVELNVTFYRTPRAEAFDTWYANSEPWFSFAVKGSRYITHLKRLVDTESSLEHFFTPVLHLKEKLKMVLWQLPPDFKCDPGRLKGFIKELMNYPVRNVFEFRNESWLTPEIVALCREHRVGLCMADRPSFLDAPPVTADFVYLRRHGAEGNYIGEYSEEQVTRDAERIRRYLADQLDVFIYYNNDAGGAAPRNALQLRSLLGAAGTPHPAPGISRPSREN</sequence>
<name>A0A6V8N4U3_9BACT</name>
<dbReference type="InterPro" id="IPR036520">
    <property type="entry name" value="UPF0759_sf"/>
</dbReference>
<dbReference type="AlphaFoldDB" id="A0A6V8N4U3"/>
<evidence type="ECO:0000313" key="1">
    <source>
        <dbReference type="EMBL" id="GFO66643.1"/>
    </source>
</evidence>
<dbReference type="Gene3D" id="3.20.20.410">
    <property type="entry name" value="Protein of unknown function UPF0759"/>
    <property type="match status" value="1"/>
</dbReference>
<dbReference type="RefSeq" id="WP_183359182.1">
    <property type="nucleotide sequence ID" value="NZ_BLXZ01000001.1"/>
</dbReference>
<proteinExistence type="predicted"/>
<dbReference type="PANTHER" id="PTHR30348">
    <property type="entry name" value="UNCHARACTERIZED PROTEIN YECE"/>
    <property type="match status" value="1"/>
</dbReference>
<dbReference type="InterPro" id="IPR002763">
    <property type="entry name" value="DUF72"/>
</dbReference>
<dbReference type="EMBL" id="BLXZ01000001">
    <property type="protein sequence ID" value="GFO66643.1"/>
    <property type="molecule type" value="Genomic_DNA"/>
</dbReference>
<dbReference type="PANTHER" id="PTHR30348:SF4">
    <property type="entry name" value="DUF72 DOMAIN-CONTAINING PROTEIN"/>
    <property type="match status" value="1"/>
</dbReference>
<keyword evidence="2" id="KW-1185">Reference proteome</keyword>
<evidence type="ECO:0008006" key="3">
    <source>
        <dbReference type="Google" id="ProtNLM"/>
    </source>
</evidence>
<gene>
    <name evidence="1" type="ORF">GMLC_02220</name>
</gene>
<dbReference type="SUPFAM" id="SSF117396">
    <property type="entry name" value="TM1631-like"/>
    <property type="match status" value="1"/>
</dbReference>
<dbReference type="Pfam" id="PF01904">
    <property type="entry name" value="DUF72"/>
    <property type="match status" value="1"/>
</dbReference>
<evidence type="ECO:0000313" key="2">
    <source>
        <dbReference type="Proteomes" id="UP000587586"/>
    </source>
</evidence>